<dbReference type="STRING" id="69.GLE_2717"/>
<proteinExistence type="predicted"/>
<dbReference type="InterPro" id="IPR001279">
    <property type="entry name" value="Metallo-B-lactamas"/>
</dbReference>
<dbReference type="InterPro" id="IPR050855">
    <property type="entry name" value="NDM-1-like"/>
</dbReference>
<evidence type="ECO:0000313" key="1">
    <source>
        <dbReference type="EMBL" id="ALN58065.1"/>
    </source>
</evidence>
<organism evidence="1 2">
    <name type="scientific">Lysobacter enzymogenes</name>
    <dbReference type="NCBI Taxonomy" id="69"/>
    <lineage>
        <taxon>Bacteria</taxon>
        <taxon>Pseudomonadati</taxon>
        <taxon>Pseudomonadota</taxon>
        <taxon>Gammaproteobacteria</taxon>
        <taxon>Lysobacterales</taxon>
        <taxon>Lysobacteraceae</taxon>
        <taxon>Lysobacter</taxon>
    </lineage>
</organism>
<dbReference type="SMART" id="SM00849">
    <property type="entry name" value="Lactamase_B"/>
    <property type="match status" value="1"/>
</dbReference>
<dbReference type="EC" id="3.5.2.6" evidence="1"/>
<dbReference type="NCBIfam" id="NF033105">
    <property type="entry name" value="bla_subclass_B3"/>
    <property type="match status" value="1"/>
</dbReference>
<dbReference type="PANTHER" id="PTHR42951">
    <property type="entry name" value="METALLO-BETA-LACTAMASE DOMAIN-CONTAINING"/>
    <property type="match status" value="1"/>
</dbReference>
<dbReference type="Pfam" id="PF00753">
    <property type="entry name" value="Lactamase_B"/>
    <property type="match status" value="1"/>
</dbReference>
<evidence type="ECO:0000313" key="2">
    <source>
        <dbReference type="Proteomes" id="UP000061569"/>
    </source>
</evidence>
<dbReference type="PROSITE" id="PS51257">
    <property type="entry name" value="PROKAR_LIPOPROTEIN"/>
    <property type="match status" value="1"/>
</dbReference>
<dbReference type="AlphaFoldDB" id="A0A0S2DHL9"/>
<dbReference type="GO" id="GO:0008800">
    <property type="term" value="F:beta-lactamase activity"/>
    <property type="evidence" value="ECO:0007669"/>
    <property type="project" value="UniProtKB-EC"/>
</dbReference>
<dbReference type="PANTHER" id="PTHR42951:SF17">
    <property type="entry name" value="METALLO-BETA-LACTAMASE DOMAIN-CONTAINING PROTEIN"/>
    <property type="match status" value="1"/>
</dbReference>
<dbReference type="EMBL" id="CP013140">
    <property type="protein sequence ID" value="ALN58065.1"/>
    <property type="molecule type" value="Genomic_DNA"/>
</dbReference>
<dbReference type="Proteomes" id="UP000061569">
    <property type="component" value="Chromosome"/>
</dbReference>
<keyword evidence="1" id="KW-0378">Hydrolase</keyword>
<dbReference type="OrthoDB" id="9773738at2"/>
<protein>
    <submittedName>
        <fullName evidence="1">Metallo-beta-lactamase L1 (Beta-lactamase type II) (Penicillinase)</fullName>
        <ecNumber evidence="1">3.5.2.6</ecNumber>
    </submittedName>
</protein>
<sequence length="311" mass="32288">MRLPAAVLAVSIASSLLAGCASAPQRGDAHAAATATIAPCPDKPKWGDPTAPRHIHGNTWYVGTCAISAILVTSEAGHILIDGAIDSAAPGIEANIRALGFDPAQVRYILNSHEHIDHAGGIARLARNTGARVVAREPAATALERGKGDRGDPQFLTVAPFAPVPSVQRIGDGDTVRLGTLALTAHATPGHTPGGTSWTWRSCDAAGQCRDIAYADSLTPFSDKVYRYSDDAAHPGALAAYRRGIETVAALPCEILLTPHPSASDMFQRMGPQASKPLVDTGACRAYAAGAAAKLDARLEQERAQPAPAAH</sequence>
<name>A0A0S2DHL9_LYSEN</name>
<dbReference type="KEGG" id="lez:GLE_2717"/>
<accession>A0A0S2DHL9</accession>
<dbReference type="SUPFAM" id="SSF56281">
    <property type="entry name" value="Metallo-hydrolase/oxidoreductase"/>
    <property type="match status" value="1"/>
</dbReference>
<dbReference type="NCBIfam" id="NF012229">
    <property type="entry name" value="bla_class_B_core"/>
    <property type="match status" value="1"/>
</dbReference>
<dbReference type="Gene3D" id="3.60.15.10">
    <property type="entry name" value="Ribonuclease Z/Hydroxyacylglutathione hydrolase-like"/>
    <property type="match status" value="1"/>
</dbReference>
<dbReference type="InterPro" id="IPR036866">
    <property type="entry name" value="RibonucZ/Hydroxyglut_hydro"/>
</dbReference>
<reference evidence="1 2" key="1">
    <citation type="submission" date="2015-11" db="EMBL/GenBank/DDBJ databases">
        <title>Genome sequences of Lysobacter enzymogenes strain C3 and Lysobacter antibioticus ATCC 29479.</title>
        <authorList>
            <person name="Kobayashi D.Y."/>
        </authorList>
    </citation>
    <scope>NUCLEOTIDE SEQUENCE [LARGE SCALE GENOMIC DNA]</scope>
    <source>
        <strain evidence="1 2">C3</strain>
    </source>
</reference>
<gene>
    <name evidence="1" type="ORF">GLE_2717</name>
</gene>
<dbReference type="PATRIC" id="fig|69.6.peg.2676"/>